<evidence type="ECO:0000313" key="2">
    <source>
        <dbReference type="Proteomes" id="UP001177021"/>
    </source>
</evidence>
<sequence>MEKSVTLTIMGKVSKHIPDDILFSILSKLSLKSLNRFKCVSKSWSMLFKNPCFMRIYRDHIIHRNHSDHDDNDDASLILRHIVQAPRELQISLYLVSGDNFENKVKLDTPLPSQELGQKIIIVGIVSINGILCLTSMVVADRKVVLWNPATDELKVIPPSPVEYITSFRIFFLPQIHGFGYDGVKDDYKVLRYVQYNQFGISYEHVRWNKRSYEPSWEIYREVTRGGNLILKCLC</sequence>
<reference evidence="1" key="1">
    <citation type="submission" date="2023-10" db="EMBL/GenBank/DDBJ databases">
        <authorList>
            <person name="Rodriguez Cubillos JULIANA M."/>
            <person name="De Vega J."/>
        </authorList>
    </citation>
    <scope>NUCLEOTIDE SEQUENCE</scope>
</reference>
<comment type="caution">
    <text evidence="1">The sequence shown here is derived from an EMBL/GenBank/DDBJ whole genome shotgun (WGS) entry which is preliminary data.</text>
</comment>
<proteinExistence type="predicted"/>
<dbReference type="Proteomes" id="UP001177021">
    <property type="component" value="Unassembled WGS sequence"/>
</dbReference>
<keyword evidence="2" id="KW-1185">Reference proteome</keyword>
<organism evidence="1 2">
    <name type="scientific">Trifolium pratense</name>
    <name type="common">Red clover</name>
    <dbReference type="NCBI Taxonomy" id="57577"/>
    <lineage>
        <taxon>Eukaryota</taxon>
        <taxon>Viridiplantae</taxon>
        <taxon>Streptophyta</taxon>
        <taxon>Embryophyta</taxon>
        <taxon>Tracheophyta</taxon>
        <taxon>Spermatophyta</taxon>
        <taxon>Magnoliopsida</taxon>
        <taxon>eudicotyledons</taxon>
        <taxon>Gunneridae</taxon>
        <taxon>Pentapetalae</taxon>
        <taxon>rosids</taxon>
        <taxon>fabids</taxon>
        <taxon>Fabales</taxon>
        <taxon>Fabaceae</taxon>
        <taxon>Papilionoideae</taxon>
        <taxon>50 kb inversion clade</taxon>
        <taxon>NPAAA clade</taxon>
        <taxon>Hologalegina</taxon>
        <taxon>IRL clade</taxon>
        <taxon>Trifolieae</taxon>
        <taxon>Trifolium</taxon>
    </lineage>
</organism>
<accession>A0ACB0KPJ5</accession>
<evidence type="ECO:0000313" key="1">
    <source>
        <dbReference type="EMBL" id="CAJ2658461.1"/>
    </source>
</evidence>
<gene>
    <name evidence="1" type="ORF">MILVUS5_LOCUS24831</name>
</gene>
<dbReference type="EMBL" id="CASHSV030000311">
    <property type="protein sequence ID" value="CAJ2658461.1"/>
    <property type="molecule type" value="Genomic_DNA"/>
</dbReference>
<name>A0ACB0KPJ5_TRIPR</name>
<protein>
    <submittedName>
        <fullName evidence="1">Uncharacterized protein</fullName>
    </submittedName>
</protein>